<dbReference type="Pfam" id="PF07690">
    <property type="entry name" value="MFS_1"/>
    <property type="match status" value="1"/>
</dbReference>
<evidence type="ECO:0000256" key="1">
    <source>
        <dbReference type="ARBA" id="ARBA00004651"/>
    </source>
</evidence>
<protein>
    <submittedName>
        <fullName evidence="8">MFS transporter</fullName>
    </submittedName>
</protein>
<feature type="transmembrane region" description="Helical" evidence="6">
    <location>
        <begin position="246"/>
        <end position="269"/>
    </location>
</feature>
<dbReference type="InterPro" id="IPR050189">
    <property type="entry name" value="MFS_Efflux_Transporters"/>
</dbReference>
<comment type="subcellular location">
    <subcellularLocation>
        <location evidence="1">Cell membrane</location>
        <topology evidence="1">Multi-pass membrane protein</topology>
    </subcellularLocation>
</comment>
<evidence type="ECO:0000256" key="3">
    <source>
        <dbReference type="ARBA" id="ARBA00022692"/>
    </source>
</evidence>
<feature type="transmembrane region" description="Helical" evidence="6">
    <location>
        <begin position="45"/>
        <end position="66"/>
    </location>
</feature>
<evidence type="ECO:0000313" key="9">
    <source>
        <dbReference type="Proteomes" id="UP001058120"/>
    </source>
</evidence>
<name>A0ABY5Y5X2_9BACT</name>
<feature type="transmembrane region" description="Helical" evidence="6">
    <location>
        <begin position="281"/>
        <end position="299"/>
    </location>
</feature>
<feature type="transmembrane region" description="Helical" evidence="6">
    <location>
        <begin position="378"/>
        <end position="399"/>
    </location>
</feature>
<feature type="transmembrane region" description="Helical" evidence="6">
    <location>
        <begin position="162"/>
        <end position="180"/>
    </location>
</feature>
<evidence type="ECO:0000259" key="7">
    <source>
        <dbReference type="PROSITE" id="PS50850"/>
    </source>
</evidence>
<feature type="transmembrane region" description="Helical" evidence="6">
    <location>
        <begin position="305"/>
        <end position="325"/>
    </location>
</feature>
<keyword evidence="2" id="KW-1003">Cell membrane</keyword>
<evidence type="ECO:0000313" key="8">
    <source>
        <dbReference type="EMBL" id="UWX06608.1"/>
    </source>
</evidence>
<keyword evidence="9" id="KW-1185">Reference proteome</keyword>
<proteinExistence type="predicted"/>
<dbReference type="InterPro" id="IPR036259">
    <property type="entry name" value="MFS_trans_sf"/>
</dbReference>
<feature type="transmembrane region" description="Helical" evidence="6">
    <location>
        <begin position="337"/>
        <end position="358"/>
    </location>
</feature>
<feature type="domain" description="Major facilitator superfamily (MFS) profile" evidence="7">
    <location>
        <begin position="7"/>
        <end position="400"/>
    </location>
</feature>
<accession>A0ABY5Y5X2</accession>
<dbReference type="InterPro" id="IPR011701">
    <property type="entry name" value="MFS"/>
</dbReference>
<dbReference type="PANTHER" id="PTHR43124">
    <property type="entry name" value="PURINE EFFLUX PUMP PBUE"/>
    <property type="match status" value="1"/>
</dbReference>
<dbReference type="Proteomes" id="UP001058120">
    <property type="component" value="Chromosome"/>
</dbReference>
<keyword evidence="3 6" id="KW-0812">Transmembrane</keyword>
<evidence type="ECO:0000256" key="6">
    <source>
        <dbReference type="SAM" id="Phobius"/>
    </source>
</evidence>
<dbReference type="Gene3D" id="1.20.1250.20">
    <property type="entry name" value="MFS general substrate transporter like domains"/>
    <property type="match status" value="1"/>
</dbReference>
<dbReference type="RefSeq" id="WP_334316218.1">
    <property type="nucleotide sequence ID" value="NZ_CP065938.1"/>
</dbReference>
<dbReference type="InterPro" id="IPR020846">
    <property type="entry name" value="MFS_dom"/>
</dbReference>
<feature type="transmembrane region" description="Helical" evidence="6">
    <location>
        <begin position="73"/>
        <end position="92"/>
    </location>
</feature>
<sequence length="411" mass="45794">MRKSYFVLILCAVGYLLSLLSRSCPTVLVDYMALDFAFTPQNIGYVSAATMFSYGFMQLPAGILADAFGPRKILIIFTLIAGFSTLCFAFSQTQTQVIISRFFIGVGVSLSVISITMLSLWFIPQTFARANSILCGISELGPVLAATPLLFVTQILTWRGAMLLMAAIILGLTFCWFFFIPEISPYQTPKKEKATFKGVMKGLLIVVKNKHFWPMCLWQMVATGSIYMMINLWFIEYMQKTSSYGFMQLSSVISIGGTCLIFIQFSVGFLSDMVFRSRKKVLILITVIYAVPCFLFVFAAGHLNYVMFVILGIMFMCGVSGSNICNTMVKEICPKELTGTALGLFNMFYPLWTALTQIWFGKILTYSAQAGYDTVRSYQMACGLVLLSAVLALVCSFVAKDTYVFSHAEQQ</sequence>
<reference evidence="8" key="1">
    <citation type="submission" date="2020-12" db="EMBL/GenBank/DDBJ databases">
        <title>Taurinivorans muris gen. nov., sp. nov., fundamental and realized metabolic niche of a ubiquitous sulfidogenic bacterium in the murine intestine.</title>
        <authorList>
            <person name="Ye H."/>
            <person name="Hanson B.T."/>
            <person name="Loy A."/>
        </authorList>
    </citation>
    <scope>NUCLEOTIDE SEQUENCE</scope>
    <source>
        <strain evidence="8">LT0009</strain>
    </source>
</reference>
<dbReference type="SUPFAM" id="SSF103473">
    <property type="entry name" value="MFS general substrate transporter"/>
    <property type="match status" value="1"/>
</dbReference>
<gene>
    <name evidence="8" type="ORF">JBF11_04695</name>
</gene>
<feature type="transmembrane region" description="Helical" evidence="6">
    <location>
        <begin position="212"/>
        <end position="234"/>
    </location>
</feature>
<keyword evidence="4 6" id="KW-1133">Transmembrane helix</keyword>
<dbReference type="PANTHER" id="PTHR43124:SF3">
    <property type="entry name" value="CHLORAMPHENICOL EFFLUX PUMP RV0191"/>
    <property type="match status" value="1"/>
</dbReference>
<dbReference type="PROSITE" id="PS50850">
    <property type="entry name" value="MFS"/>
    <property type="match status" value="1"/>
</dbReference>
<evidence type="ECO:0000256" key="2">
    <source>
        <dbReference type="ARBA" id="ARBA00022475"/>
    </source>
</evidence>
<feature type="transmembrane region" description="Helical" evidence="6">
    <location>
        <begin position="133"/>
        <end position="156"/>
    </location>
</feature>
<keyword evidence="5 6" id="KW-0472">Membrane</keyword>
<organism evidence="8 9">
    <name type="scientific">Taurinivorans muris</name>
    <dbReference type="NCBI Taxonomy" id="2787751"/>
    <lineage>
        <taxon>Bacteria</taxon>
        <taxon>Pseudomonadati</taxon>
        <taxon>Thermodesulfobacteriota</taxon>
        <taxon>Desulfovibrionia</taxon>
        <taxon>Desulfovibrionales</taxon>
        <taxon>Desulfovibrionaceae</taxon>
        <taxon>Taurinivorans</taxon>
    </lineage>
</organism>
<dbReference type="EMBL" id="CP065938">
    <property type="protein sequence ID" value="UWX06608.1"/>
    <property type="molecule type" value="Genomic_DNA"/>
</dbReference>
<evidence type="ECO:0000256" key="4">
    <source>
        <dbReference type="ARBA" id="ARBA00022989"/>
    </source>
</evidence>
<feature type="transmembrane region" description="Helical" evidence="6">
    <location>
        <begin position="98"/>
        <end position="121"/>
    </location>
</feature>
<evidence type="ECO:0000256" key="5">
    <source>
        <dbReference type="ARBA" id="ARBA00023136"/>
    </source>
</evidence>